<dbReference type="Pfam" id="PF00132">
    <property type="entry name" value="Hexapep"/>
    <property type="match status" value="1"/>
</dbReference>
<dbReference type="Proteomes" id="UP000028493">
    <property type="component" value="Unassembled WGS sequence"/>
</dbReference>
<accession>A0A077PEJ5</accession>
<protein>
    <recommendedName>
        <fullName evidence="3">Chloramphenicol acetyltransferase</fullName>
        <ecNumber evidence="2">2.3.1.28</ecNumber>
    </recommendedName>
</protein>
<comment type="similarity">
    <text evidence="1">Belongs to the transferase hexapeptide repeat family.</text>
</comment>
<gene>
    <name evidence="9" type="ORF">XBKB1_1300017</name>
</gene>
<dbReference type="InterPro" id="IPR001451">
    <property type="entry name" value="Hexapep"/>
</dbReference>
<keyword evidence="4 9" id="KW-0808">Transferase</keyword>
<dbReference type="PANTHER" id="PTHR43300">
    <property type="entry name" value="ACETYLTRANSFERASE"/>
    <property type="match status" value="1"/>
</dbReference>
<dbReference type="Gene3D" id="2.160.10.10">
    <property type="entry name" value="Hexapeptide repeat proteins"/>
    <property type="match status" value="1"/>
</dbReference>
<dbReference type="GO" id="GO:0046677">
    <property type="term" value="P:response to antibiotic"/>
    <property type="evidence" value="ECO:0007669"/>
    <property type="project" value="UniProtKB-KW"/>
</dbReference>
<proteinExistence type="inferred from homology"/>
<name>A0A077PEJ5_XENBV</name>
<sequence>MNGNQKHWSQVEYLHSTVTNPNIKIKGTHSYYSHCWSDSFEKSVVRYLHGDEISLGWEPLGVVDKLYIGNYVCIASEAIILMGGNHTHRMDWFSVYPFLEGIKESYQHSGDTILSDGCWIGMRSMIMPGVMIGEGAVVAAGSIVTKDVSPYTVVGGNPARFIKYRFEPSVISRLLALKIYDLDEEMVEKLLPYLKGNDINSLESAYHSFKNKGL</sequence>
<dbReference type="GO" id="GO:0008811">
    <property type="term" value="F:chloramphenicol O-acetyltransferase activity"/>
    <property type="evidence" value="ECO:0007669"/>
    <property type="project" value="UniProtKB-EC"/>
</dbReference>
<evidence type="ECO:0000313" key="9">
    <source>
        <dbReference type="EMBL" id="CDH22750.1"/>
    </source>
</evidence>
<keyword evidence="7 9" id="KW-0012">Acyltransferase</keyword>
<keyword evidence="6" id="KW-0046">Antibiotic resistance</keyword>
<evidence type="ECO:0000256" key="8">
    <source>
        <dbReference type="ARBA" id="ARBA00047633"/>
    </source>
</evidence>
<reference evidence="9" key="1">
    <citation type="submission" date="2013-07" db="EMBL/GenBank/DDBJ databases">
        <title>Sub-species coevolution in mutualistic symbiosis.</title>
        <authorList>
            <person name="Murfin K."/>
            <person name="Klassen J."/>
            <person name="Lee M."/>
            <person name="Forst S."/>
            <person name="Stock P."/>
            <person name="Goodrich-Blair H."/>
        </authorList>
    </citation>
    <scope>NUCLEOTIDE SEQUENCE [LARGE SCALE GENOMIC DNA]</scope>
    <source>
        <strain evidence="9">Kraussei Becker Underwood</strain>
    </source>
</reference>
<evidence type="ECO:0000256" key="5">
    <source>
        <dbReference type="ARBA" id="ARBA00022737"/>
    </source>
</evidence>
<keyword evidence="5" id="KW-0677">Repeat</keyword>
<dbReference type="PANTHER" id="PTHR43300:SF12">
    <property type="entry name" value="CHLORAMPHENICOL ACETYLTRANSFERASE"/>
    <property type="match status" value="1"/>
</dbReference>
<dbReference type="InterPro" id="IPR050179">
    <property type="entry name" value="Trans_hexapeptide_repeat"/>
</dbReference>
<dbReference type="RefSeq" id="WP_038194943.1">
    <property type="nucleotide sequence ID" value="NZ_CAWLXS010000128.1"/>
</dbReference>
<evidence type="ECO:0000256" key="6">
    <source>
        <dbReference type="ARBA" id="ARBA00023251"/>
    </source>
</evidence>
<evidence type="ECO:0000256" key="1">
    <source>
        <dbReference type="ARBA" id="ARBA00007274"/>
    </source>
</evidence>
<evidence type="ECO:0000256" key="4">
    <source>
        <dbReference type="ARBA" id="ARBA00022679"/>
    </source>
</evidence>
<dbReference type="InterPro" id="IPR018357">
    <property type="entry name" value="Hexapep_transf_CS"/>
</dbReference>
<dbReference type="PROSITE" id="PS00101">
    <property type="entry name" value="HEXAPEP_TRANSFERASES"/>
    <property type="match status" value="1"/>
</dbReference>
<dbReference type="CDD" id="cd03349">
    <property type="entry name" value="LbH_XAT"/>
    <property type="match status" value="1"/>
</dbReference>
<dbReference type="EMBL" id="CBSZ010000036">
    <property type="protein sequence ID" value="CDH22750.1"/>
    <property type="molecule type" value="Genomic_DNA"/>
</dbReference>
<evidence type="ECO:0000256" key="7">
    <source>
        <dbReference type="ARBA" id="ARBA00023315"/>
    </source>
</evidence>
<dbReference type="EC" id="2.3.1.28" evidence="2"/>
<evidence type="ECO:0000256" key="3">
    <source>
        <dbReference type="ARBA" id="ARBA00020291"/>
    </source>
</evidence>
<comment type="caution">
    <text evidence="9">The sequence shown here is derived from an EMBL/GenBank/DDBJ whole genome shotgun (WGS) entry which is preliminary data.</text>
</comment>
<dbReference type="InterPro" id="IPR011004">
    <property type="entry name" value="Trimer_LpxA-like_sf"/>
</dbReference>
<evidence type="ECO:0000256" key="2">
    <source>
        <dbReference type="ARBA" id="ARBA00013235"/>
    </source>
</evidence>
<dbReference type="HOGENOM" id="CLU_051638_5_3_6"/>
<comment type="catalytic activity">
    <reaction evidence="8">
        <text>chloramphenicol + acetyl-CoA = chloramphenicol 3-acetate + CoA</text>
        <dbReference type="Rhea" id="RHEA:18421"/>
        <dbReference type="ChEBI" id="CHEBI:16730"/>
        <dbReference type="ChEBI" id="CHEBI:17698"/>
        <dbReference type="ChEBI" id="CHEBI:57287"/>
        <dbReference type="ChEBI" id="CHEBI:57288"/>
        <dbReference type="EC" id="2.3.1.28"/>
    </reaction>
</comment>
<organism evidence="9">
    <name type="scientific">Xenorhabdus bovienii str. kraussei Becker Underwood</name>
    <dbReference type="NCBI Taxonomy" id="1398204"/>
    <lineage>
        <taxon>Bacteria</taxon>
        <taxon>Pseudomonadati</taxon>
        <taxon>Pseudomonadota</taxon>
        <taxon>Gammaproteobacteria</taxon>
        <taxon>Enterobacterales</taxon>
        <taxon>Morganellaceae</taxon>
        <taxon>Xenorhabdus</taxon>
    </lineage>
</organism>
<dbReference type="AlphaFoldDB" id="A0A077PEJ5"/>
<dbReference type="SUPFAM" id="SSF51161">
    <property type="entry name" value="Trimeric LpxA-like enzymes"/>
    <property type="match status" value="1"/>
</dbReference>